<evidence type="ECO:0000313" key="2">
    <source>
        <dbReference type="Proteomes" id="UP000570474"/>
    </source>
</evidence>
<dbReference type="EMBL" id="JABAIA010000002">
    <property type="protein sequence ID" value="NLR66915.1"/>
    <property type="molecule type" value="Genomic_DNA"/>
</dbReference>
<evidence type="ECO:0000313" key="1">
    <source>
        <dbReference type="EMBL" id="NLR66915.1"/>
    </source>
</evidence>
<comment type="caution">
    <text evidence="1">The sequence shown here is derived from an EMBL/GenBank/DDBJ whole genome shotgun (WGS) entry which is preliminary data.</text>
</comment>
<dbReference type="AlphaFoldDB" id="A0A847S0K4"/>
<reference evidence="1 2" key="1">
    <citation type="submission" date="2020-04" db="EMBL/GenBank/DDBJ databases">
        <authorList>
            <person name="Yin C."/>
        </authorList>
    </citation>
    <scope>NUCLEOTIDE SEQUENCE [LARGE SCALE GENOMIC DNA]</scope>
    <source>
        <strain evidence="1 2">Ae27</strain>
    </source>
</reference>
<protein>
    <submittedName>
        <fullName evidence="1">Uncharacterized protein</fullName>
    </submittedName>
</protein>
<accession>A0A847S0K4</accession>
<dbReference type="RefSeq" id="WP_168872813.1">
    <property type="nucleotide sequence ID" value="NZ_JABAIA010000002.1"/>
</dbReference>
<gene>
    <name evidence="1" type="ORF">HGH92_21585</name>
</gene>
<keyword evidence="2" id="KW-1185">Reference proteome</keyword>
<sequence length="84" mass="9905">MELLNILLQIDPAGNIWQRLGDQAFSILVLVVIARILWKRQIKLEDRLTQYLDEDRDKMMGVIDNNTKVMERLEEVLDSNHPKM</sequence>
<proteinExistence type="predicted"/>
<organism evidence="1 2">
    <name type="scientific">Chitinophaga varians</name>
    <dbReference type="NCBI Taxonomy" id="2202339"/>
    <lineage>
        <taxon>Bacteria</taxon>
        <taxon>Pseudomonadati</taxon>
        <taxon>Bacteroidota</taxon>
        <taxon>Chitinophagia</taxon>
        <taxon>Chitinophagales</taxon>
        <taxon>Chitinophagaceae</taxon>
        <taxon>Chitinophaga</taxon>
    </lineage>
</organism>
<dbReference type="Proteomes" id="UP000570474">
    <property type="component" value="Unassembled WGS sequence"/>
</dbReference>
<name>A0A847S0K4_9BACT</name>